<evidence type="ECO:0000313" key="2">
    <source>
        <dbReference type="EMBL" id="EHP69458.1"/>
    </source>
</evidence>
<dbReference type="Proteomes" id="UP000003980">
    <property type="component" value="Unassembled WGS sequence"/>
</dbReference>
<accession>H2C6N1</accession>
<comment type="catalytic activity">
    <reaction evidence="1">
        <text>RNA(n) + a ribonucleoside 5'-triphosphate = RNA(n+1) + diphosphate</text>
        <dbReference type="Rhea" id="RHEA:21248"/>
        <dbReference type="Rhea" id="RHEA-COMP:14527"/>
        <dbReference type="Rhea" id="RHEA-COMP:17342"/>
        <dbReference type="ChEBI" id="CHEBI:33019"/>
        <dbReference type="ChEBI" id="CHEBI:61557"/>
        <dbReference type="ChEBI" id="CHEBI:140395"/>
        <dbReference type="EC" id="2.7.7.6"/>
    </reaction>
</comment>
<dbReference type="SUPFAM" id="SSF47819">
    <property type="entry name" value="HRDC-like"/>
    <property type="match status" value="1"/>
</dbReference>
<dbReference type="Pfam" id="PF03874">
    <property type="entry name" value="RNA_pol_Rpb4"/>
    <property type="match status" value="1"/>
</dbReference>
<dbReference type="PANTHER" id="PTHR39646">
    <property type="entry name" value="RNA POLYMERASE RPB4"/>
    <property type="match status" value="1"/>
</dbReference>
<dbReference type="PANTHER" id="PTHR39646:SF1">
    <property type="entry name" value="DNA-DIRECTED RNA POLYMERASE SUBUNIT RPO4"/>
    <property type="match status" value="1"/>
</dbReference>
<comment type="similarity">
    <text evidence="1">Belongs to the eukaryotic RPB4 RNA polymerase subunit family.</text>
</comment>
<dbReference type="GO" id="GO:0005737">
    <property type="term" value="C:cytoplasm"/>
    <property type="evidence" value="ECO:0007669"/>
    <property type="project" value="UniProtKB-SubCell"/>
</dbReference>
<dbReference type="InterPro" id="IPR044876">
    <property type="entry name" value="HRDC_dom_sf"/>
</dbReference>
<dbReference type="InterPro" id="IPR010924">
    <property type="entry name" value="Rpo4"/>
</dbReference>
<dbReference type="GO" id="GO:0006352">
    <property type="term" value="P:DNA-templated transcription initiation"/>
    <property type="evidence" value="ECO:0007669"/>
    <property type="project" value="InterPro"/>
</dbReference>
<reference evidence="2 3" key="1">
    <citation type="submission" date="2012-01" db="EMBL/GenBank/DDBJ databases">
        <title>Improved High-Quality Draft sequence of Metallosphaera yellowstonensis MK1.</title>
        <authorList>
            <consortium name="US DOE Joint Genome Institute"/>
            <person name="Lucas S."/>
            <person name="Han J."/>
            <person name="Cheng J.-F."/>
            <person name="Goodwin L."/>
            <person name="Pitluck S."/>
            <person name="Peters L."/>
            <person name="Teshima H."/>
            <person name="Detter J.C."/>
            <person name="Han C."/>
            <person name="Tapia R."/>
            <person name="Land M."/>
            <person name="Hauser L."/>
            <person name="Kyrpides N."/>
            <person name="Kozubal M."/>
            <person name="Macur R.E."/>
            <person name="Jay Z."/>
            <person name="Inskeep W."/>
            <person name="Woyke T."/>
        </authorList>
    </citation>
    <scope>NUCLEOTIDE SEQUENCE [LARGE SCALE GENOMIC DNA]</scope>
    <source>
        <strain evidence="2 3">MK1</strain>
    </source>
</reference>
<protein>
    <recommendedName>
        <fullName evidence="1">DNA-directed RNA polymerase subunit Rpo4</fullName>
        <ecNumber evidence="1">2.7.7.6</ecNumber>
    </recommendedName>
    <alternativeName>
        <fullName evidence="1">DNA-directed RNA polymerase subunit F</fullName>
    </alternativeName>
</protein>
<dbReference type="GO" id="GO:0000428">
    <property type="term" value="C:DNA-directed RNA polymerase complex"/>
    <property type="evidence" value="ECO:0007669"/>
    <property type="project" value="UniProtKB-KW"/>
</dbReference>
<dbReference type="NCBIfam" id="NF011553">
    <property type="entry name" value="PRK14981.1-5"/>
    <property type="match status" value="1"/>
</dbReference>
<dbReference type="HAMAP" id="MF_00864">
    <property type="entry name" value="RNApol_arch_Rpo4"/>
    <property type="match status" value="1"/>
</dbReference>
<evidence type="ECO:0000256" key="1">
    <source>
        <dbReference type="HAMAP-Rule" id="MF_00864"/>
    </source>
</evidence>
<dbReference type="OrthoDB" id="34109at2157"/>
<proteinExistence type="inferred from homology"/>
<dbReference type="HOGENOM" id="CLU_165894_0_0_2"/>
<dbReference type="eggNOG" id="arCOG01016">
    <property type="taxonomic scope" value="Archaea"/>
</dbReference>
<organism evidence="2 3">
    <name type="scientific">Metallosphaera yellowstonensis MK1</name>
    <dbReference type="NCBI Taxonomy" id="671065"/>
    <lineage>
        <taxon>Archaea</taxon>
        <taxon>Thermoproteota</taxon>
        <taxon>Thermoprotei</taxon>
        <taxon>Sulfolobales</taxon>
        <taxon>Sulfolobaceae</taxon>
        <taxon>Metallosphaera</taxon>
    </lineage>
</organism>
<dbReference type="EMBL" id="JH597768">
    <property type="protein sequence ID" value="EHP69458.1"/>
    <property type="molecule type" value="Genomic_DNA"/>
</dbReference>
<dbReference type="Gene3D" id="1.10.150.80">
    <property type="entry name" value="HRDC domain"/>
    <property type="match status" value="1"/>
</dbReference>
<dbReference type="InterPro" id="IPR005574">
    <property type="entry name" value="Rpb4/RPC9"/>
</dbReference>
<dbReference type="RefSeq" id="WP_009073536.1">
    <property type="nucleotide sequence ID" value="NZ_JH597768.1"/>
</dbReference>
<keyword evidence="1" id="KW-0804">Transcription</keyword>
<dbReference type="PIRSF" id="PIRSF005053">
    <property type="entry name" value="RNA_pol_F_arch"/>
    <property type="match status" value="1"/>
</dbReference>
<sequence length="112" mass="12531">MPSIQVIEEEFVPYSVAKKILGEVISSGISSSVLQKTFEYLNSLEKCSAENAIKLMEEISSIIQKPEVKAMISSLCPETPDEVRAISILEGRNLTQEEVQKIIEAVKRYKNN</sequence>
<name>H2C6N1_9CREN</name>
<evidence type="ECO:0000313" key="3">
    <source>
        <dbReference type="Proteomes" id="UP000003980"/>
    </source>
</evidence>
<dbReference type="STRING" id="671065.MetMK1DRAFT_00022140"/>
<keyword evidence="1" id="KW-0240">DNA-directed RNA polymerase</keyword>
<dbReference type="GO" id="GO:0003899">
    <property type="term" value="F:DNA-directed RNA polymerase activity"/>
    <property type="evidence" value="ECO:0007669"/>
    <property type="project" value="UniProtKB-UniRule"/>
</dbReference>
<dbReference type="InterPro" id="IPR010997">
    <property type="entry name" value="HRDC-like_sf"/>
</dbReference>
<comment type="subunit">
    <text evidence="1">Part of the RNA polymerase complex. Forms a stalk with Rpo7 that extends from the main structure.</text>
</comment>
<dbReference type="AlphaFoldDB" id="H2C6N1"/>
<dbReference type="EC" id="2.7.7.6" evidence="1"/>
<keyword evidence="3" id="KW-1185">Reference proteome</keyword>
<dbReference type="GO" id="GO:0000166">
    <property type="term" value="F:nucleotide binding"/>
    <property type="evidence" value="ECO:0007669"/>
    <property type="project" value="InterPro"/>
</dbReference>
<keyword evidence="1" id="KW-0808">Transferase</keyword>
<gene>
    <name evidence="1" type="primary">rpo4</name>
    <name evidence="1" type="synonym">rpoF</name>
    <name evidence="2" type="ORF">MetMK1DRAFT_00022140</name>
</gene>
<dbReference type="Gene3D" id="6.10.140.930">
    <property type="match status" value="1"/>
</dbReference>
<comment type="function">
    <text evidence="1">DNA-dependent RNA polymerase (RNAP) catalyzes the transcription of DNA into RNA using the four ribonucleoside triphosphates as substrates. This subunit is less well bound than the others.</text>
</comment>
<comment type="subcellular location">
    <subcellularLocation>
        <location evidence="1">Cytoplasm</location>
    </subcellularLocation>
</comment>
<keyword evidence="1" id="KW-0963">Cytoplasm</keyword>
<keyword evidence="1" id="KW-0548">Nucleotidyltransferase</keyword>